<dbReference type="AlphaFoldDB" id="A0A8H3H336"/>
<dbReference type="Gene3D" id="3.40.50.300">
    <property type="entry name" value="P-loop containing nucleotide triphosphate hydrolases"/>
    <property type="match status" value="1"/>
</dbReference>
<dbReference type="PANTHER" id="PTHR32046:SF12">
    <property type="entry name" value="AIG1-TYPE G DOMAIN-CONTAINING PROTEIN"/>
    <property type="match status" value="1"/>
</dbReference>
<feature type="domain" description="AIG1-type G" evidence="3">
    <location>
        <begin position="26"/>
        <end position="170"/>
    </location>
</feature>
<sequence length="530" mass="60096">MTETIASDSAGATRKILQFPKKKRVLTILLVGETGSGKTAFTSLLVNLLRGNGPFELEDQHNVDAESGLNKTHSQTTEVTLYPFTTPDGAKFQILDTPGLADTRGMGDDNRHREKIYRAVKERVTTIDGVMLVVNGRVERLTAALSYTLETLATLFPRAIKDNIGIVFTNVCTNGRGLNFQMESLPADLQTARYWCLDNPLSLYKAYLPRMRQATEAQRQTSSQATFLKKDYADTVECLDKWLEWLDERESIPTKAIIELYHKSTEIESRLFGTTLAIENLSRLRKELQSIVRDLGAVQEKQMTLADIQNRESPKIWELVETADYNTICLSPSCHSNCHPSCNLDLYDPKDLGGWCKVFKTLGVPNRLIPFKNDSTVRCSKCMHEAAEHRNYRRLYEERPSKIYQEALQGLQAAKTTEESLKGARDSIKRKIEKIEQDIEESKQDIPRLVDEMNNLSLSPNYAGYIRSAIQLFELRKRQLEASAESDEELSVIDKGIMAFKGHLELLKDTKVGRFVSKPYDIIKRALETD</sequence>
<evidence type="ECO:0000259" key="3">
    <source>
        <dbReference type="Pfam" id="PF04548"/>
    </source>
</evidence>
<proteinExistence type="predicted"/>
<gene>
    <name evidence="4" type="ORF">RDB_LOCUS94925</name>
</gene>
<dbReference type="SUPFAM" id="SSF52540">
    <property type="entry name" value="P-loop containing nucleoside triphosphate hydrolases"/>
    <property type="match status" value="1"/>
</dbReference>
<dbReference type="Proteomes" id="UP000663831">
    <property type="component" value="Unassembled WGS sequence"/>
</dbReference>
<dbReference type="PANTHER" id="PTHR32046">
    <property type="entry name" value="G DOMAIN-CONTAINING PROTEIN"/>
    <property type="match status" value="1"/>
</dbReference>
<feature type="coiled-coil region" evidence="2">
    <location>
        <begin position="418"/>
        <end position="452"/>
    </location>
</feature>
<dbReference type="InterPro" id="IPR025662">
    <property type="entry name" value="Sigma_54_int_dom_ATP-bd_1"/>
</dbReference>
<keyword evidence="1" id="KW-0547">Nucleotide-binding</keyword>
<dbReference type="InterPro" id="IPR006703">
    <property type="entry name" value="G_AIG1"/>
</dbReference>
<accession>A0A8H3H336</accession>
<comment type="caution">
    <text evidence="4">The sequence shown here is derived from an EMBL/GenBank/DDBJ whole genome shotgun (WGS) entry which is preliminary data.</text>
</comment>
<dbReference type="InterPro" id="IPR027417">
    <property type="entry name" value="P-loop_NTPase"/>
</dbReference>
<evidence type="ECO:0000256" key="2">
    <source>
        <dbReference type="SAM" id="Coils"/>
    </source>
</evidence>
<dbReference type="CDD" id="cd00882">
    <property type="entry name" value="Ras_like_GTPase"/>
    <property type="match status" value="1"/>
</dbReference>
<evidence type="ECO:0000313" key="5">
    <source>
        <dbReference type="Proteomes" id="UP000663831"/>
    </source>
</evidence>
<evidence type="ECO:0000313" key="4">
    <source>
        <dbReference type="EMBL" id="CAE6477953.1"/>
    </source>
</evidence>
<organism evidence="4 5">
    <name type="scientific">Rhizoctonia solani</name>
    <dbReference type="NCBI Taxonomy" id="456999"/>
    <lineage>
        <taxon>Eukaryota</taxon>
        <taxon>Fungi</taxon>
        <taxon>Dikarya</taxon>
        <taxon>Basidiomycota</taxon>
        <taxon>Agaricomycotina</taxon>
        <taxon>Agaricomycetes</taxon>
        <taxon>Cantharellales</taxon>
        <taxon>Ceratobasidiaceae</taxon>
        <taxon>Rhizoctonia</taxon>
    </lineage>
</organism>
<protein>
    <recommendedName>
        <fullName evidence="3">AIG1-type G domain-containing protein</fullName>
    </recommendedName>
</protein>
<reference evidence="4" key="1">
    <citation type="submission" date="2021-01" db="EMBL/GenBank/DDBJ databases">
        <authorList>
            <person name="Kaushik A."/>
        </authorList>
    </citation>
    <scope>NUCLEOTIDE SEQUENCE</scope>
    <source>
        <strain evidence="4">AG3-1AP</strain>
    </source>
</reference>
<dbReference type="Pfam" id="PF04548">
    <property type="entry name" value="AIG1"/>
    <property type="match status" value="1"/>
</dbReference>
<dbReference type="EMBL" id="CAJMWV010003190">
    <property type="protein sequence ID" value="CAE6477953.1"/>
    <property type="molecule type" value="Genomic_DNA"/>
</dbReference>
<evidence type="ECO:0000256" key="1">
    <source>
        <dbReference type="ARBA" id="ARBA00022741"/>
    </source>
</evidence>
<keyword evidence="2" id="KW-0175">Coiled coil</keyword>
<dbReference type="GO" id="GO:0005525">
    <property type="term" value="F:GTP binding"/>
    <property type="evidence" value="ECO:0007669"/>
    <property type="project" value="InterPro"/>
</dbReference>
<name>A0A8H3H336_9AGAM</name>
<dbReference type="PROSITE" id="PS00675">
    <property type="entry name" value="SIGMA54_INTERACT_1"/>
    <property type="match status" value="1"/>
</dbReference>